<evidence type="ECO:0000313" key="5">
    <source>
        <dbReference type="Proteomes" id="UP001549799"/>
    </source>
</evidence>
<accession>A0ABV2SWP5</accession>
<dbReference type="CDD" id="cd04301">
    <property type="entry name" value="NAT_SF"/>
    <property type="match status" value="1"/>
</dbReference>
<dbReference type="PANTHER" id="PTHR43800:SF1">
    <property type="entry name" value="PEPTIDYL-LYSINE N-ACETYLTRANSFERASE YJAB"/>
    <property type="match status" value="1"/>
</dbReference>
<reference evidence="4 5" key="1">
    <citation type="submission" date="2024-07" db="EMBL/GenBank/DDBJ databases">
        <title>The genome sequence of type strain Sediminicola arcticus GDMCC 1.2805.</title>
        <authorList>
            <person name="Liu Y."/>
        </authorList>
    </citation>
    <scope>NUCLEOTIDE SEQUENCE [LARGE SCALE GENOMIC DNA]</scope>
    <source>
        <strain evidence="4 5">GDMCC 1.2805</strain>
    </source>
</reference>
<keyword evidence="2" id="KW-0012">Acyltransferase</keyword>
<sequence length="192" mass="21986">MTIRKATTNDVDSIAPILLLVLEKIVYTFIGENDYTKAKEFLIYFLNRGNNQYSYQNCYVAERDDEIIGVANLYNGSDLEQLRQPVLEYIDQHYATDLHIEDETQKGEYYIDTIAVKSNEQGNGVGSQMLQHLINEYMANKKQTLGLLVNENNPNAKKLYLKMGFASVGKKKLLGHQLDHLQIKGEHLIINQ</sequence>
<organism evidence="4 5">
    <name type="scientific">Sediminicola arcticus</name>
    <dbReference type="NCBI Taxonomy" id="1574308"/>
    <lineage>
        <taxon>Bacteria</taxon>
        <taxon>Pseudomonadati</taxon>
        <taxon>Bacteroidota</taxon>
        <taxon>Flavobacteriia</taxon>
        <taxon>Flavobacteriales</taxon>
        <taxon>Flavobacteriaceae</taxon>
        <taxon>Sediminicola</taxon>
    </lineage>
</organism>
<keyword evidence="5" id="KW-1185">Reference proteome</keyword>
<comment type="caution">
    <text evidence="4">The sequence shown here is derived from an EMBL/GenBank/DDBJ whole genome shotgun (WGS) entry which is preliminary data.</text>
</comment>
<dbReference type="InterPro" id="IPR000182">
    <property type="entry name" value="GNAT_dom"/>
</dbReference>
<dbReference type="EMBL" id="JBEXAE010000006">
    <property type="protein sequence ID" value="MET6991573.1"/>
    <property type="molecule type" value="Genomic_DNA"/>
</dbReference>
<evidence type="ECO:0000259" key="3">
    <source>
        <dbReference type="PROSITE" id="PS51186"/>
    </source>
</evidence>
<dbReference type="SUPFAM" id="SSF55729">
    <property type="entry name" value="Acyl-CoA N-acyltransferases (Nat)"/>
    <property type="match status" value="1"/>
</dbReference>
<gene>
    <name evidence="4" type="ORF">ABXZ36_13050</name>
</gene>
<name>A0ABV2SWP5_9FLAO</name>
<dbReference type="PANTHER" id="PTHR43800">
    <property type="entry name" value="PEPTIDYL-LYSINE N-ACETYLTRANSFERASE YJAB"/>
    <property type="match status" value="1"/>
</dbReference>
<protein>
    <submittedName>
        <fullName evidence="4">GNAT family N-acetyltransferase</fullName>
    </submittedName>
</protein>
<dbReference type="Pfam" id="PF00583">
    <property type="entry name" value="Acetyltransf_1"/>
    <property type="match status" value="1"/>
</dbReference>
<keyword evidence="1" id="KW-0808">Transferase</keyword>
<evidence type="ECO:0000256" key="1">
    <source>
        <dbReference type="ARBA" id="ARBA00022679"/>
    </source>
</evidence>
<dbReference type="Proteomes" id="UP001549799">
    <property type="component" value="Unassembled WGS sequence"/>
</dbReference>
<proteinExistence type="predicted"/>
<dbReference type="PROSITE" id="PS51186">
    <property type="entry name" value="GNAT"/>
    <property type="match status" value="1"/>
</dbReference>
<evidence type="ECO:0000313" key="4">
    <source>
        <dbReference type="EMBL" id="MET6991573.1"/>
    </source>
</evidence>
<dbReference type="RefSeq" id="WP_354616118.1">
    <property type="nucleotide sequence ID" value="NZ_JBEXAE010000006.1"/>
</dbReference>
<dbReference type="Gene3D" id="3.40.630.30">
    <property type="match status" value="1"/>
</dbReference>
<feature type="domain" description="N-acetyltransferase" evidence="3">
    <location>
        <begin position="1"/>
        <end position="192"/>
    </location>
</feature>
<dbReference type="InterPro" id="IPR016181">
    <property type="entry name" value="Acyl_CoA_acyltransferase"/>
</dbReference>
<evidence type="ECO:0000256" key="2">
    <source>
        <dbReference type="ARBA" id="ARBA00023315"/>
    </source>
</evidence>